<evidence type="ECO:0000313" key="2">
    <source>
        <dbReference type="EMBL" id="MFC3674463.1"/>
    </source>
</evidence>
<dbReference type="InterPro" id="IPR012340">
    <property type="entry name" value="NA-bd_OB-fold"/>
</dbReference>
<evidence type="ECO:0000259" key="1">
    <source>
        <dbReference type="PROSITE" id="PS51857"/>
    </source>
</evidence>
<dbReference type="InterPro" id="IPR003489">
    <property type="entry name" value="RHF/RaiA"/>
</dbReference>
<dbReference type="Gene3D" id="3.30.160.100">
    <property type="entry name" value="Ribosome hibernation promotion factor-like"/>
    <property type="match status" value="1"/>
</dbReference>
<reference evidence="3" key="1">
    <citation type="journal article" date="2019" name="Int. J. Syst. Evol. Microbiol.">
        <title>The Global Catalogue of Microorganisms (GCM) 10K type strain sequencing project: providing services to taxonomists for standard genome sequencing and annotation.</title>
        <authorList>
            <consortium name="The Broad Institute Genomics Platform"/>
            <consortium name="The Broad Institute Genome Sequencing Center for Infectious Disease"/>
            <person name="Wu L."/>
            <person name="Ma J."/>
        </authorList>
    </citation>
    <scope>NUCLEOTIDE SEQUENCE [LARGE SCALE GENOMIC DNA]</scope>
    <source>
        <strain evidence="3">KCTC 42182</strain>
    </source>
</reference>
<dbReference type="PROSITE" id="PS51857">
    <property type="entry name" value="CSD_2"/>
    <property type="match status" value="1"/>
</dbReference>
<dbReference type="Pfam" id="PF00313">
    <property type="entry name" value="CSD"/>
    <property type="match status" value="1"/>
</dbReference>
<comment type="caution">
    <text evidence="2">The sequence shown here is derived from an EMBL/GenBank/DDBJ whole genome shotgun (WGS) entry which is preliminary data.</text>
</comment>
<protein>
    <submittedName>
        <fullName evidence="2">HPF/RaiA family ribosome-associated protein</fullName>
    </submittedName>
</protein>
<dbReference type="SUPFAM" id="SSF69754">
    <property type="entry name" value="Ribosome binding protein Y (YfiA homologue)"/>
    <property type="match status" value="1"/>
</dbReference>
<sequence length="189" mass="21123">MELPLQISFRNMDPSDAVVTRIHEKARLLDRFYGRVSACRVTVEAPHRHHHKGNLYRIRIDLTVPGGELVVDRSPDEHHAHADVYVAIRDAFDAAIRRLEDFSRHQRGDVKAHIEPLQGRVAGLIAGQDYGFIELADGEEVYFHRNSVVDGHFEDLVVGTRVTLTTAMGEKGLQASTVHPVGLGHRQAG</sequence>
<accession>A0ABV7VAI4</accession>
<proteinExistence type="predicted"/>
<evidence type="ECO:0000313" key="3">
    <source>
        <dbReference type="Proteomes" id="UP001595711"/>
    </source>
</evidence>
<organism evidence="2 3">
    <name type="scientific">Ferrovibrio xuzhouensis</name>
    <dbReference type="NCBI Taxonomy" id="1576914"/>
    <lineage>
        <taxon>Bacteria</taxon>
        <taxon>Pseudomonadati</taxon>
        <taxon>Pseudomonadota</taxon>
        <taxon>Alphaproteobacteria</taxon>
        <taxon>Rhodospirillales</taxon>
        <taxon>Rhodospirillaceae</taxon>
        <taxon>Ferrovibrio</taxon>
    </lineage>
</organism>
<dbReference type="RefSeq" id="WP_379721484.1">
    <property type="nucleotide sequence ID" value="NZ_JBHRYJ010000001.1"/>
</dbReference>
<dbReference type="InterPro" id="IPR036567">
    <property type="entry name" value="RHF-like"/>
</dbReference>
<gene>
    <name evidence="2" type="ORF">ACFOOQ_02845</name>
</gene>
<dbReference type="InterPro" id="IPR002059">
    <property type="entry name" value="CSP_DNA-bd"/>
</dbReference>
<dbReference type="Gene3D" id="2.40.50.140">
    <property type="entry name" value="Nucleic acid-binding proteins"/>
    <property type="match status" value="1"/>
</dbReference>
<feature type="domain" description="CSD" evidence="1">
    <location>
        <begin position="116"/>
        <end position="180"/>
    </location>
</feature>
<name>A0ABV7VAI4_9PROT</name>
<dbReference type="SUPFAM" id="SSF50249">
    <property type="entry name" value="Nucleic acid-binding proteins"/>
    <property type="match status" value="1"/>
</dbReference>
<keyword evidence="3" id="KW-1185">Reference proteome</keyword>
<dbReference type="EMBL" id="JBHRYJ010000001">
    <property type="protein sequence ID" value="MFC3674463.1"/>
    <property type="molecule type" value="Genomic_DNA"/>
</dbReference>
<dbReference type="Pfam" id="PF02482">
    <property type="entry name" value="Ribosomal_S30AE"/>
    <property type="match status" value="1"/>
</dbReference>
<dbReference type="Proteomes" id="UP001595711">
    <property type="component" value="Unassembled WGS sequence"/>
</dbReference>